<feature type="transmembrane region" description="Helical" evidence="7">
    <location>
        <begin position="71"/>
        <end position="97"/>
    </location>
</feature>
<dbReference type="InterPro" id="IPR003838">
    <property type="entry name" value="ABC3_permease_C"/>
</dbReference>
<feature type="domain" description="ABC3 transporter permease C-terminal" evidence="8">
    <location>
        <begin position="2"/>
        <end position="108"/>
    </location>
</feature>
<comment type="similarity">
    <text evidence="6">Belongs to the ABC-4 integral membrane protein family.</text>
</comment>
<evidence type="ECO:0000256" key="4">
    <source>
        <dbReference type="ARBA" id="ARBA00022989"/>
    </source>
</evidence>
<evidence type="ECO:0000313" key="10">
    <source>
        <dbReference type="Proteomes" id="UP000177020"/>
    </source>
</evidence>
<keyword evidence="2" id="KW-1003">Cell membrane</keyword>
<sequence length="115" mass="12430">MTITLLERINEIGIMKVIGASNKDVKKLFLTESVIIGTLGGVSGLIVGFLGAKLFNFGINILAQTLGGQPINLFAFPLWFLITIIVFSSAVGFLTGFTPARRAAKMDPLQALRYK</sequence>
<evidence type="ECO:0000256" key="5">
    <source>
        <dbReference type="ARBA" id="ARBA00023136"/>
    </source>
</evidence>
<evidence type="ECO:0000256" key="1">
    <source>
        <dbReference type="ARBA" id="ARBA00004651"/>
    </source>
</evidence>
<evidence type="ECO:0000256" key="6">
    <source>
        <dbReference type="ARBA" id="ARBA00038076"/>
    </source>
</evidence>
<comment type="subcellular location">
    <subcellularLocation>
        <location evidence="1">Cell membrane</location>
        <topology evidence="1">Multi-pass membrane protein</topology>
    </subcellularLocation>
</comment>
<dbReference type="Proteomes" id="UP000177020">
    <property type="component" value="Unassembled WGS sequence"/>
</dbReference>
<proteinExistence type="inferred from homology"/>
<dbReference type="GO" id="GO:0005886">
    <property type="term" value="C:plasma membrane"/>
    <property type="evidence" value="ECO:0007669"/>
    <property type="project" value="UniProtKB-SubCell"/>
</dbReference>
<dbReference type="InterPro" id="IPR050250">
    <property type="entry name" value="Macrolide_Exporter_MacB"/>
</dbReference>
<accession>A0A1G2FTX8</accession>
<reference evidence="9 10" key="1">
    <citation type="journal article" date="2016" name="Nat. Commun.">
        <title>Thousands of microbial genomes shed light on interconnected biogeochemical processes in an aquifer system.</title>
        <authorList>
            <person name="Anantharaman K."/>
            <person name="Brown C.T."/>
            <person name="Hug L.A."/>
            <person name="Sharon I."/>
            <person name="Castelle C.J."/>
            <person name="Probst A.J."/>
            <person name="Thomas B.C."/>
            <person name="Singh A."/>
            <person name="Wilkins M.J."/>
            <person name="Karaoz U."/>
            <person name="Brodie E.L."/>
            <person name="Williams K.H."/>
            <person name="Hubbard S.S."/>
            <person name="Banfield J.F."/>
        </authorList>
    </citation>
    <scope>NUCLEOTIDE SEQUENCE [LARGE SCALE GENOMIC DNA]</scope>
</reference>
<organism evidence="9 10">
    <name type="scientific">Candidatus Portnoybacteria bacterium RIFCSPLOWO2_02_FULL_40_15</name>
    <dbReference type="NCBI Taxonomy" id="1802002"/>
    <lineage>
        <taxon>Bacteria</taxon>
        <taxon>Candidatus Portnoyibacteriota</taxon>
    </lineage>
</organism>
<dbReference type="AlphaFoldDB" id="A0A1G2FTX8"/>
<feature type="transmembrane region" description="Helical" evidence="7">
    <location>
        <begin position="28"/>
        <end position="51"/>
    </location>
</feature>
<keyword evidence="3 7" id="KW-0812">Transmembrane</keyword>
<protein>
    <recommendedName>
        <fullName evidence="8">ABC3 transporter permease C-terminal domain-containing protein</fullName>
    </recommendedName>
</protein>
<dbReference type="GO" id="GO:0022857">
    <property type="term" value="F:transmembrane transporter activity"/>
    <property type="evidence" value="ECO:0007669"/>
    <property type="project" value="TreeGrafter"/>
</dbReference>
<dbReference type="PANTHER" id="PTHR30572:SF4">
    <property type="entry name" value="ABC TRANSPORTER PERMEASE YTRF"/>
    <property type="match status" value="1"/>
</dbReference>
<evidence type="ECO:0000256" key="3">
    <source>
        <dbReference type="ARBA" id="ARBA00022692"/>
    </source>
</evidence>
<comment type="caution">
    <text evidence="9">The sequence shown here is derived from an EMBL/GenBank/DDBJ whole genome shotgun (WGS) entry which is preliminary data.</text>
</comment>
<evidence type="ECO:0000256" key="7">
    <source>
        <dbReference type="SAM" id="Phobius"/>
    </source>
</evidence>
<dbReference type="PANTHER" id="PTHR30572">
    <property type="entry name" value="MEMBRANE COMPONENT OF TRANSPORTER-RELATED"/>
    <property type="match status" value="1"/>
</dbReference>
<evidence type="ECO:0000259" key="8">
    <source>
        <dbReference type="Pfam" id="PF02687"/>
    </source>
</evidence>
<evidence type="ECO:0000256" key="2">
    <source>
        <dbReference type="ARBA" id="ARBA00022475"/>
    </source>
</evidence>
<name>A0A1G2FTX8_9BACT</name>
<dbReference type="EMBL" id="MHNG01000002">
    <property type="protein sequence ID" value="OGZ41172.1"/>
    <property type="molecule type" value="Genomic_DNA"/>
</dbReference>
<evidence type="ECO:0000313" key="9">
    <source>
        <dbReference type="EMBL" id="OGZ41172.1"/>
    </source>
</evidence>
<dbReference type="Pfam" id="PF02687">
    <property type="entry name" value="FtsX"/>
    <property type="match status" value="1"/>
</dbReference>
<gene>
    <name evidence="9" type="ORF">A3I20_03630</name>
</gene>
<keyword evidence="5 7" id="KW-0472">Membrane</keyword>
<keyword evidence="4 7" id="KW-1133">Transmembrane helix</keyword>